<evidence type="ECO:0000313" key="1">
    <source>
        <dbReference type="EMBL" id="GBM04600.1"/>
    </source>
</evidence>
<sequence>MFFGLIYSGILLVPTSIKPLNASSQNHSSLKGQSRSWKIFVSKELHPTTSPGIKSSILSDSFTPAVSFLLQIKMTSGKPRERQFSAIITASSHSSRAECFRITESTYVRRGLIFSPLREVLQTPRNFNSSPK</sequence>
<name>A0A4Y2CJQ3_ARAVE</name>
<dbReference type="AlphaFoldDB" id="A0A4Y2CJQ3"/>
<dbReference type="Proteomes" id="UP000499080">
    <property type="component" value="Unassembled WGS sequence"/>
</dbReference>
<reference evidence="1 2" key="1">
    <citation type="journal article" date="2019" name="Sci. Rep.">
        <title>Orb-weaving spider Araneus ventricosus genome elucidates the spidroin gene catalogue.</title>
        <authorList>
            <person name="Kono N."/>
            <person name="Nakamura H."/>
            <person name="Ohtoshi R."/>
            <person name="Moran D.A.P."/>
            <person name="Shinohara A."/>
            <person name="Yoshida Y."/>
            <person name="Fujiwara M."/>
            <person name="Mori M."/>
            <person name="Tomita M."/>
            <person name="Arakawa K."/>
        </authorList>
    </citation>
    <scope>NUCLEOTIDE SEQUENCE [LARGE SCALE GENOMIC DNA]</scope>
</reference>
<evidence type="ECO:0000313" key="2">
    <source>
        <dbReference type="Proteomes" id="UP000499080"/>
    </source>
</evidence>
<organism evidence="1 2">
    <name type="scientific">Araneus ventricosus</name>
    <name type="common">Orbweaver spider</name>
    <name type="synonym">Epeira ventricosa</name>
    <dbReference type="NCBI Taxonomy" id="182803"/>
    <lineage>
        <taxon>Eukaryota</taxon>
        <taxon>Metazoa</taxon>
        <taxon>Ecdysozoa</taxon>
        <taxon>Arthropoda</taxon>
        <taxon>Chelicerata</taxon>
        <taxon>Arachnida</taxon>
        <taxon>Araneae</taxon>
        <taxon>Araneomorphae</taxon>
        <taxon>Entelegynae</taxon>
        <taxon>Araneoidea</taxon>
        <taxon>Araneidae</taxon>
        <taxon>Araneus</taxon>
    </lineage>
</organism>
<proteinExistence type="predicted"/>
<accession>A0A4Y2CJQ3</accession>
<protein>
    <submittedName>
        <fullName evidence="1">Uncharacterized protein</fullName>
    </submittedName>
</protein>
<gene>
    <name evidence="1" type="ORF">AVEN_93996_1</name>
</gene>
<comment type="caution">
    <text evidence="1">The sequence shown here is derived from an EMBL/GenBank/DDBJ whole genome shotgun (WGS) entry which is preliminary data.</text>
</comment>
<keyword evidence="2" id="KW-1185">Reference proteome</keyword>
<dbReference type="EMBL" id="BGPR01000204">
    <property type="protein sequence ID" value="GBM04600.1"/>
    <property type="molecule type" value="Genomic_DNA"/>
</dbReference>